<feature type="non-terminal residue" evidence="3">
    <location>
        <position position="388"/>
    </location>
</feature>
<evidence type="ECO:0000259" key="1">
    <source>
        <dbReference type="Pfam" id="PF00905"/>
    </source>
</evidence>
<dbReference type="EMBL" id="LGUT01001136">
    <property type="protein sequence ID" value="KOG89574.1"/>
    <property type="molecule type" value="Genomic_DNA"/>
</dbReference>
<dbReference type="InterPro" id="IPR001460">
    <property type="entry name" value="PCN-bd_Tpept"/>
</dbReference>
<gene>
    <name evidence="3" type="ORF">ADK38_13530</name>
</gene>
<dbReference type="InterPro" id="IPR007887">
    <property type="entry name" value="MecA_N"/>
</dbReference>
<feature type="domain" description="NTF2-like N-terminal transpeptidase" evidence="2">
    <location>
        <begin position="27"/>
        <end position="135"/>
    </location>
</feature>
<proteinExistence type="predicted"/>
<reference evidence="3 4" key="1">
    <citation type="submission" date="2015-07" db="EMBL/GenBank/DDBJ databases">
        <authorList>
            <person name="Ju K.-S."/>
            <person name="Doroghazi J.R."/>
            <person name="Metcalf W.W."/>
        </authorList>
    </citation>
    <scope>NUCLEOTIDE SEQUENCE [LARGE SCALE GENOMIC DNA]</scope>
    <source>
        <strain evidence="3 4">NRRL B-3589</strain>
    </source>
</reference>
<evidence type="ECO:0000259" key="2">
    <source>
        <dbReference type="Pfam" id="PF05223"/>
    </source>
</evidence>
<dbReference type="Pfam" id="PF00905">
    <property type="entry name" value="Transpeptidase"/>
    <property type="match status" value="1"/>
</dbReference>
<dbReference type="Gene3D" id="3.90.1310.10">
    <property type="entry name" value="Penicillin-binding protein 2a (Domain 2)"/>
    <property type="match status" value="1"/>
</dbReference>
<dbReference type="Proteomes" id="UP000037020">
    <property type="component" value="Unassembled WGS sequence"/>
</dbReference>
<organism evidence="3 4">
    <name type="scientific">Streptomyces varsoviensis</name>
    <dbReference type="NCBI Taxonomy" id="67373"/>
    <lineage>
        <taxon>Bacteria</taxon>
        <taxon>Bacillati</taxon>
        <taxon>Actinomycetota</taxon>
        <taxon>Actinomycetes</taxon>
        <taxon>Kitasatosporales</taxon>
        <taxon>Streptomycetaceae</taxon>
        <taxon>Streptomyces</taxon>
    </lineage>
</organism>
<comment type="caution">
    <text evidence="3">The sequence shown here is derived from an EMBL/GenBank/DDBJ whole genome shotgun (WGS) entry which is preliminary data.</text>
</comment>
<dbReference type="InterPro" id="IPR012338">
    <property type="entry name" value="Beta-lactam/transpept-like"/>
</dbReference>
<feature type="domain" description="Penicillin-binding protein transpeptidase" evidence="1">
    <location>
        <begin position="242"/>
        <end position="388"/>
    </location>
</feature>
<protein>
    <submittedName>
        <fullName evidence="3">PbsX family transcriptional regulator</fullName>
    </submittedName>
</protein>
<dbReference type="Gene3D" id="3.40.710.10">
    <property type="entry name" value="DD-peptidase/beta-lactamase superfamily"/>
    <property type="match status" value="1"/>
</dbReference>
<name>A0ABR5J892_9ACTN</name>
<dbReference type="Pfam" id="PF05223">
    <property type="entry name" value="MecA_N"/>
    <property type="match status" value="1"/>
</dbReference>
<evidence type="ECO:0000313" key="4">
    <source>
        <dbReference type="Proteomes" id="UP000037020"/>
    </source>
</evidence>
<evidence type="ECO:0000313" key="3">
    <source>
        <dbReference type="EMBL" id="KOG89574.1"/>
    </source>
</evidence>
<dbReference type="SUPFAM" id="SSF56601">
    <property type="entry name" value="beta-lactamase/transpeptidase-like"/>
    <property type="match status" value="1"/>
</dbReference>
<dbReference type="PANTHER" id="PTHR30627:SF24">
    <property type="entry name" value="PENICILLIN-BINDING PROTEIN 4B"/>
    <property type="match status" value="1"/>
</dbReference>
<accession>A0ABR5J892</accession>
<sequence>MVLAGGGYAGYRLLGSDDAADPQVTAARERLQGFLGAWEKGQAEQAGTYTDTPAGAKSLIASVMTNLKPSSTEITAGRGERKGDGDVRVPFTVKMRVPGVGSYGWDSEARVRQRSGKWAVEFSTSMVHPKMRPGQTLALTNAARADILDSKGKKLEAASLVGVVDDKSGKGVSGLEAHYDERLSGGKGPSKAVVVADRNSGQAVRTLSAEKSTEGRPVKTTIDPRVQRAAADALSGVKKTAAIVAVDPRNGHILAAANQPGGMNRALEGRYPPGSTFKVVTTAALLDRGVRPADAAPCPKFAHVNGQRFENQNQFVLPEGSTFKDAFAQSCNTYFVGARGKLSDTALRDTAQAFGIGGGWDVGAKTYNGGVPANTSDNDKAGAVIGQG</sequence>
<dbReference type="PANTHER" id="PTHR30627">
    <property type="entry name" value="PEPTIDOGLYCAN D,D-TRANSPEPTIDASE"/>
    <property type="match status" value="1"/>
</dbReference>
<dbReference type="InterPro" id="IPR050515">
    <property type="entry name" value="Beta-lactam/transpept"/>
</dbReference>
<keyword evidence="4" id="KW-1185">Reference proteome</keyword>